<reference evidence="2 3" key="1">
    <citation type="submission" date="2014-06" db="EMBL/GenBank/DDBJ databases">
        <authorList>
            <person name="Swart Estienne"/>
        </authorList>
    </citation>
    <scope>NUCLEOTIDE SEQUENCE [LARGE SCALE GENOMIC DNA]</scope>
    <source>
        <strain evidence="2 3">130c</strain>
    </source>
</reference>
<sequence length="773" mass="89341">MKIFTLIILAQIAIVLHGDICFEKKQFPMHFFPQINDQQTQITQIQVLQDSGSILFGGYYEYRSQAYKFPFLGYYYSSTNRNRLKWFQIYYALDTNSNSLIAEVYSFDVKQYKIAIIFTNINDQTNVFALLHLNDGTVISALTFQNTYYDVLLQQVVIGEQDFIYMIQFDQAQNSIIKLESDLSRVLWSVYIQLANNLQLEPKSIIFQDSEIIIAGILAAPNNKAYSANIKLSTSGAISSQIDYEVGGTWNEKNGLETFYQYADTNNDLLIGCMQKTEVFYFAVNAFGFYILQLSTLGLKISQFASSATSAFICNGIFTTSTHIEIFFYFIQSYSLFRIQIPIQTLSAPATYINTGLQFTYRSGYHLYSRRIFQYQTGFFLGGQIESSTKFHATLIAYDLPNNFFVSKQGVFPYSDCSDRIALEFVVNSVSSQQEISRFLLTGVAPINLILTKQNSFEYVVGEDPITFILLLPILSEPTCLLQTEYKLSSQKNDFSNFIEFDQQNLCFKIYNSANNSQLEYKTYLMQLTIKAQVNAYTTQTIILAQQANFKIRLKRNIQLQQAPKFEKNLESNQIFTGQKYIYQLPRVIYEQDEQYLIAYESLIQAENFTQFDLGKFEFYPLLDSDAGIYLYQVMVFLIDDPDFSSTFTFNLEVKARNINGINQLLYSIQDYQKITESPENLKAKIKMIDQLGSIQIKFEKQILKYENISLFIQDYLHINLISQISQKAIKLDYNMISFFADELHLQLLFTNIDRETISKSNVIQYIVKLNLD</sequence>
<gene>
    <name evidence="2" type="primary">Contig15704.g16728</name>
    <name evidence="2" type="ORF">STYLEM_4333</name>
</gene>
<organism evidence="2 3">
    <name type="scientific">Stylonychia lemnae</name>
    <name type="common">Ciliate</name>
    <dbReference type="NCBI Taxonomy" id="5949"/>
    <lineage>
        <taxon>Eukaryota</taxon>
        <taxon>Sar</taxon>
        <taxon>Alveolata</taxon>
        <taxon>Ciliophora</taxon>
        <taxon>Intramacronucleata</taxon>
        <taxon>Spirotrichea</taxon>
        <taxon>Stichotrichia</taxon>
        <taxon>Sporadotrichida</taxon>
        <taxon>Oxytrichidae</taxon>
        <taxon>Stylonychinae</taxon>
        <taxon>Stylonychia</taxon>
    </lineage>
</organism>
<evidence type="ECO:0000313" key="2">
    <source>
        <dbReference type="EMBL" id="CDW75346.1"/>
    </source>
</evidence>
<dbReference type="EMBL" id="CCKQ01004194">
    <property type="protein sequence ID" value="CDW75346.1"/>
    <property type="molecule type" value="Genomic_DNA"/>
</dbReference>
<accession>A0A077ZZJ8</accession>
<name>A0A077ZZJ8_STYLE</name>
<keyword evidence="3" id="KW-1185">Reference proteome</keyword>
<dbReference type="InParanoid" id="A0A077ZZJ8"/>
<feature type="chain" id="PRO_5001729115" evidence="1">
    <location>
        <begin position="19"/>
        <end position="773"/>
    </location>
</feature>
<keyword evidence="1" id="KW-0732">Signal</keyword>
<dbReference type="Proteomes" id="UP000039865">
    <property type="component" value="Unassembled WGS sequence"/>
</dbReference>
<evidence type="ECO:0000256" key="1">
    <source>
        <dbReference type="SAM" id="SignalP"/>
    </source>
</evidence>
<protein>
    <submittedName>
        <fullName evidence="2">Uncharacterized protein</fullName>
    </submittedName>
</protein>
<dbReference type="AlphaFoldDB" id="A0A077ZZJ8"/>
<proteinExistence type="predicted"/>
<evidence type="ECO:0000313" key="3">
    <source>
        <dbReference type="Proteomes" id="UP000039865"/>
    </source>
</evidence>
<feature type="signal peptide" evidence="1">
    <location>
        <begin position="1"/>
        <end position="18"/>
    </location>
</feature>